<feature type="chain" id="PRO_5035181891" description="Carboxypeptidase-like regulatory domain-containing protein" evidence="1">
    <location>
        <begin position="23"/>
        <end position="844"/>
    </location>
</feature>
<dbReference type="InterPro" id="IPR008969">
    <property type="entry name" value="CarboxyPept-like_regulatory"/>
</dbReference>
<proteinExistence type="predicted"/>
<dbReference type="EMBL" id="WHPF01000015">
    <property type="protein sequence ID" value="NNV57482.1"/>
    <property type="molecule type" value="Genomic_DNA"/>
</dbReference>
<comment type="caution">
    <text evidence="2">The sequence shown here is derived from an EMBL/GenBank/DDBJ whole genome shotgun (WGS) entry which is preliminary data.</text>
</comment>
<organism evidence="2 3">
    <name type="scientific">Limnovirga soli</name>
    <dbReference type="NCBI Taxonomy" id="2656915"/>
    <lineage>
        <taxon>Bacteria</taxon>
        <taxon>Pseudomonadati</taxon>
        <taxon>Bacteroidota</taxon>
        <taxon>Chitinophagia</taxon>
        <taxon>Chitinophagales</taxon>
        <taxon>Chitinophagaceae</taxon>
        <taxon>Limnovirga</taxon>
    </lineage>
</organism>
<evidence type="ECO:0000256" key="1">
    <source>
        <dbReference type="SAM" id="SignalP"/>
    </source>
</evidence>
<feature type="signal peptide" evidence="1">
    <location>
        <begin position="1"/>
        <end position="22"/>
    </location>
</feature>
<accession>A0A8J8JSY3</accession>
<dbReference type="Pfam" id="PF18939">
    <property type="entry name" value="DUF5686"/>
    <property type="match status" value="1"/>
</dbReference>
<gene>
    <name evidence="2" type="ORF">GD597_18560</name>
</gene>
<dbReference type="Proteomes" id="UP000598971">
    <property type="component" value="Unassembled WGS sequence"/>
</dbReference>
<protein>
    <recommendedName>
        <fullName evidence="4">Carboxypeptidase-like regulatory domain-containing protein</fullName>
    </recommendedName>
</protein>
<sequence>MALFLRTACCLLFCALSVNVFAGRVFGKITDENGNSLAYASLLIKGTSKGTTANNEGAYFLQLSKGEYTIVCQYIGFARMEKTIVVSEADLQLNFVLSAQQTTMKEVIVKSGGEDPAYEIIRNAIKKKPTYRDPLDSFTCEAYIKTLIKTRKLPKRFMGQKIEDKDKKESGLDSAGKGILFLSESITKIAYKKPDQTKLEVVSGRESGSNGFGFNFPSFINFYKENVNVLTAQFSPRGYVSPIADAAMNYYRFKYLGTFYEDGLAINKIEVIPRRKFEPLFSGTINITEGDWRIYSLDLQLTKTAQLEILDTLNIKQIHVPVGNDIWRTKDQVVYFTFNQLGVDAVGTFLNVYNKYELTPQFTKKYFNKVLVKYDTAVNKKTKAYWDSIRPVQLEPEEAKDYATKDSIYQLKKDSAFSKTYIDSMRKAQGTIKVGKILWTGYTRSNYHPKKPVSFTWEPLLKNLQYNTAEGLVINVAGTIQQRVLATRQQIAFTPHIRYGLSNSHLNAWATLAFNGRSVQTDEEASNSRNSFLIEGGKRVSQFNNSNPISPLLNSVYTLFGRENYMKTYENNFASFTFKKRFDNDIRLNASLLYEDRIPLANTTDYSFSKNNKVFTPNYPFEKLNAPFIPHQAVIATMQLQYQPGQRYMQFPKNRIPLGSKYPTFALEYQKGINGLLGSDADFDKWKFSFWDDMNFKLKGKLSYRISMGGFLNNKQVFIQDYQHFNGNQLLLASEYLNSFQLAPYYANSTTASFYATANIEHHFNGLFTNKIPLFRRLNWNLVAGANAFYVNSSNNYVEVFGGIENILKVFRVDVVSSYLNGKNGQVGIRIGLGGLLGSAIRFN</sequence>
<dbReference type="Gene3D" id="2.60.40.1120">
    <property type="entry name" value="Carboxypeptidase-like, regulatory domain"/>
    <property type="match status" value="1"/>
</dbReference>
<dbReference type="InterPro" id="IPR043741">
    <property type="entry name" value="DUF5686"/>
</dbReference>
<evidence type="ECO:0008006" key="4">
    <source>
        <dbReference type="Google" id="ProtNLM"/>
    </source>
</evidence>
<reference evidence="2" key="1">
    <citation type="submission" date="2019-10" db="EMBL/GenBank/DDBJ databases">
        <title>Draft genome sequence of Panacibacter sp. KCS-6.</title>
        <authorList>
            <person name="Yim K.J."/>
        </authorList>
    </citation>
    <scope>NUCLEOTIDE SEQUENCE</scope>
    <source>
        <strain evidence="2">KCS-6</strain>
    </source>
</reference>
<keyword evidence="3" id="KW-1185">Reference proteome</keyword>
<dbReference type="SUPFAM" id="SSF49464">
    <property type="entry name" value="Carboxypeptidase regulatory domain-like"/>
    <property type="match status" value="1"/>
</dbReference>
<keyword evidence="1" id="KW-0732">Signal</keyword>
<dbReference type="AlphaFoldDB" id="A0A8J8JSY3"/>
<dbReference type="Pfam" id="PF13715">
    <property type="entry name" value="CarbopepD_reg_2"/>
    <property type="match status" value="1"/>
</dbReference>
<evidence type="ECO:0000313" key="2">
    <source>
        <dbReference type="EMBL" id="NNV57482.1"/>
    </source>
</evidence>
<evidence type="ECO:0000313" key="3">
    <source>
        <dbReference type="Proteomes" id="UP000598971"/>
    </source>
</evidence>
<name>A0A8J8JSY3_9BACT</name>